<dbReference type="GO" id="GO:0016020">
    <property type="term" value="C:membrane"/>
    <property type="evidence" value="ECO:0007669"/>
    <property type="project" value="TreeGrafter"/>
</dbReference>
<dbReference type="Gene3D" id="3.20.20.80">
    <property type="entry name" value="Glycosidases"/>
    <property type="match status" value="1"/>
</dbReference>
<keyword evidence="5" id="KW-0326">Glycosidase</keyword>
<evidence type="ECO:0000259" key="8">
    <source>
        <dbReference type="Pfam" id="PF02838"/>
    </source>
</evidence>
<dbReference type="SUPFAM" id="SSF55545">
    <property type="entry name" value="beta-N-acetylhexosaminidase-like domain"/>
    <property type="match status" value="1"/>
</dbReference>
<proteinExistence type="inferred from homology"/>
<dbReference type="InterPro" id="IPR015882">
    <property type="entry name" value="HEX_bac_N"/>
</dbReference>
<evidence type="ECO:0000256" key="4">
    <source>
        <dbReference type="ARBA" id="ARBA00022801"/>
    </source>
</evidence>
<dbReference type="PATRIC" id="fig|512565.3.peg.1026"/>
<dbReference type="PANTHER" id="PTHR22600:SF57">
    <property type="entry name" value="BETA-N-ACETYLHEXOSAMINIDASE"/>
    <property type="match status" value="1"/>
</dbReference>
<dbReference type="KEGG" id="ams:AMIS_10200"/>
<organism evidence="9 10">
    <name type="scientific">Actinoplanes missouriensis (strain ATCC 14538 / DSM 43046 / CBS 188.64 / JCM 3121 / NBRC 102363 / NCIMB 12654 / NRRL B-3342 / UNCC 431)</name>
    <dbReference type="NCBI Taxonomy" id="512565"/>
    <lineage>
        <taxon>Bacteria</taxon>
        <taxon>Bacillati</taxon>
        <taxon>Actinomycetota</taxon>
        <taxon>Actinomycetes</taxon>
        <taxon>Micromonosporales</taxon>
        <taxon>Micromonosporaceae</taxon>
        <taxon>Actinoplanes</taxon>
    </lineage>
</organism>
<dbReference type="RefSeq" id="WP_014441137.1">
    <property type="nucleotide sequence ID" value="NC_017093.1"/>
</dbReference>
<evidence type="ECO:0000256" key="1">
    <source>
        <dbReference type="ARBA" id="ARBA00001231"/>
    </source>
</evidence>
<comment type="catalytic activity">
    <reaction evidence="1">
        <text>Hydrolysis of terminal non-reducing N-acetyl-D-hexosamine residues in N-acetyl-beta-D-hexosaminides.</text>
        <dbReference type="EC" id="3.2.1.52"/>
    </reaction>
</comment>
<dbReference type="SUPFAM" id="SSF51445">
    <property type="entry name" value="(Trans)glycosidases"/>
    <property type="match status" value="1"/>
</dbReference>
<evidence type="ECO:0000256" key="6">
    <source>
        <dbReference type="PIRSR" id="PIRSR625705-1"/>
    </source>
</evidence>
<dbReference type="eggNOG" id="COG3525">
    <property type="taxonomic scope" value="Bacteria"/>
</dbReference>
<dbReference type="HOGENOM" id="CLU_007082_5_1_11"/>
<gene>
    <name evidence="9" type="ordered locus">AMIS_10200</name>
</gene>
<dbReference type="PANTHER" id="PTHR22600">
    <property type="entry name" value="BETA-HEXOSAMINIDASE"/>
    <property type="match status" value="1"/>
</dbReference>
<keyword evidence="4" id="KW-0378">Hydrolase</keyword>
<dbReference type="GO" id="GO:0005975">
    <property type="term" value="P:carbohydrate metabolic process"/>
    <property type="evidence" value="ECO:0007669"/>
    <property type="project" value="InterPro"/>
</dbReference>
<evidence type="ECO:0000259" key="7">
    <source>
        <dbReference type="Pfam" id="PF00728"/>
    </source>
</evidence>
<evidence type="ECO:0000313" key="10">
    <source>
        <dbReference type="Proteomes" id="UP000007882"/>
    </source>
</evidence>
<feature type="domain" description="Glycoside hydrolase family 20 catalytic" evidence="7">
    <location>
        <begin position="133"/>
        <end position="450"/>
    </location>
</feature>
<protein>
    <recommendedName>
        <fullName evidence="3">beta-N-acetylhexosaminidase</fullName>
        <ecNumber evidence="3">3.2.1.52</ecNumber>
    </recommendedName>
</protein>
<evidence type="ECO:0000256" key="5">
    <source>
        <dbReference type="ARBA" id="ARBA00023295"/>
    </source>
</evidence>
<evidence type="ECO:0000256" key="2">
    <source>
        <dbReference type="ARBA" id="ARBA00006285"/>
    </source>
</evidence>
<dbReference type="CDD" id="cd06568">
    <property type="entry name" value="GH20_SpHex_like"/>
    <property type="match status" value="1"/>
</dbReference>
<dbReference type="InterPro" id="IPR025705">
    <property type="entry name" value="Beta_hexosaminidase_sua/sub"/>
</dbReference>
<reference evidence="9 10" key="1">
    <citation type="submission" date="2012-02" db="EMBL/GenBank/DDBJ databases">
        <title>Complete genome sequence of Actinoplanes missouriensis 431 (= NBRC 102363).</title>
        <authorList>
            <person name="Ohnishi Y."/>
            <person name="Ishikawa J."/>
            <person name="Sekine M."/>
            <person name="Hosoyama A."/>
            <person name="Harada T."/>
            <person name="Narita H."/>
            <person name="Hata T."/>
            <person name="Konno Y."/>
            <person name="Tutikane K."/>
            <person name="Fujita N."/>
            <person name="Horinouchi S."/>
            <person name="Hayakawa M."/>
        </authorList>
    </citation>
    <scope>NUCLEOTIDE SEQUENCE [LARGE SCALE GENOMIC DNA]</scope>
    <source>
        <strain evidence="10">ATCC 14538 / DSM 43046 / CBS 188.64 / JCM 3121 / NBRC 102363 / NCIMB 12654 / NRRL B-3342 / UNCC 431</strain>
    </source>
</reference>
<dbReference type="InterPro" id="IPR029018">
    <property type="entry name" value="Hex-like_dom2"/>
</dbReference>
<comment type="similarity">
    <text evidence="2">Belongs to the glycosyl hydrolase 20 family.</text>
</comment>
<accession>I0GZQ3</accession>
<dbReference type="GO" id="GO:0030203">
    <property type="term" value="P:glycosaminoglycan metabolic process"/>
    <property type="evidence" value="ECO:0007669"/>
    <property type="project" value="TreeGrafter"/>
</dbReference>
<dbReference type="Pfam" id="PF02838">
    <property type="entry name" value="Glyco_hydro_20b"/>
    <property type="match status" value="1"/>
</dbReference>
<dbReference type="EMBL" id="AP012319">
    <property type="protein sequence ID" value="BAL86240.1"/>
    <property type="molecule type" value="Genomic_DNA"/>
</dbReference>
<keyword evidence="10" id="KW-1185">Reference proteome</keyword>
<dbReference type="Proteomes" id="UP000007882">
    <property type="component" value="Chromosome"/>
</dbReference>
<feature type="domain" description="Beta-hexosaminidase bacterial type N-terminal" evidence="8">
    <location>
        <begin position="19"/>
        <end position="130"/>
    </location>
</feature>
<dbReference type="EC" id="3.2.1.52" evidence="3"/>
<name>I0GZQ3_ACTM4</name>
<sequence length="486" mass="52745">MEKQFRVLRVRPLTKRLGDVIPHPASVRPAPAASFTITEGTGVTAVPEAAGVAAHLAAELARVTGGTIPIGPGGAIRLELDPSLPAEGYTCEITDDAVTLRGGTPQGLFWGVQTLLQLAPVLPGGVIEDAPRYEYRGAMLDIARHFFTADEIKAHIDLLVQFKINHLHLHLTDDQGWRLEIPGWPKLTEISGGAGTGVDGAGPGFLTLAEYTGIVDYAAARFVTIVPEIDMPGHVNAVHHAYPELTADGQPVPQRTDAEVGYSSLVAGKEETYAFVEDVIRTVADVTPGPYLHIGGDECLSTPAEDYRAFLGRVLPLPGKYGKRAIGWHEIAAVELPETAVVQFWRIEATDDDTARAAADGRRVIMAPADRTYLDMKYDADTRIGLDWAGHVDVRRSYEWDPADRLPGVPESALLGVEAPLWSETLRSVADVQYLTFPRLPAIAEVAWSPRSVRDWDSFRTRLAAFAPRWAAAGVSYHPSAEIPWP</sequence>
<feature type="active site" description="Proton donor" evidence="6">
    <location>
        <position position="298"/>
    </location>
</feature>
<dbReference type="PRINTS" id="PR00738">
    <property type="entry name" value="GLHYDRLASE20"/>
</dbReference>
<dbReference type="InterPro" id="IPR017853">
    <property type="entry name" value="GH"/>
</dbReference>
<dbReference type="Pfam" id="PF00728">
    <property type="entry name" value="Glyco_hydro_20"/>
    <property type="match status" value="1"/>
</dbReference>
<dbReference type="Gene3D" id="3.30.379.10">
    <property type="entry name" value="Chitobiase/beta-hexosaminidase domain 2-like"/>
    <property type="match status" value="1"/>
</dbReference>
<dbReference type="AlphaFoldDB" id="I0GZQ3"/>
<dbReference type="InterPro" id="IPR015883">
    <property type="entry name" value="Glyco_hydro_20_cat"/>
</dbReference>
<dbReference type="GO" id="GO:0004563">
    <property type="term" value="F:beta-N-acetylhexosaminidase activity"/>
    <property type="evidence" value="ECO:0007669"/>
    <property type="project" value="UniProtKB-EC"/>
</dbReference>
<evidence type="ECO:0000313" key="9">
    <source>
        <dbReference type="EMBL" id="BAL86240.1"/>
    </source>
</evidence>
<evidence type="ECO:0000256" key="3">
    <source>
        <dbReference type="ARBA" id="ARBA00012663"/>
    </source>
</evidence>
<dbReference type="STRING" id="512565.AMIS_10200"/>